<keyword evidence="3" id="KW-1185">Reference proteome</keyword>
<dbReference type="InterPro" id="IPR037401">
    <property type="entry name" value="SnoaL-like"/>
</dbReference>
<name>A0A4Y9T3Q2_9BURK</name>
<dbReference type="Gene3D" id="3.10.450.50">
    <property type="match status" value="1"/>
</dbReference>
<accession>A0A4Y9T3Q2</accession>
<dbReference type="AlphaFoldDB" id="A0A4Y9T3Q2"/>
<dbReference type="RefSeq" id="WP_135189423.1">
    <property type="nucleotide sequence ID" value="NZ_SPUM01000048.1"/>
</dbReference>
<sequence length="127" mass="14268">MRAYDPEDLINQYIAAYNAFDLERMFELIAEDIRFENYSSGELTARADGLEEFRRLAEGSKGLFVEREQRVTGLELTENEAIAEIAYRGRLAIDIPGGPQAGTVLNLNGTSEFSFANGKINRIIDRS</sequence>
<dbReference type="OrthoDB" id="582835at2"/>
<dbReference type="Pfam" id="PF12680">
    <property type="entry name" value="SnoaL_2"/>
    <property type="match status" value="1"/>
</dbReference>
<gene>
    <name evidence="2" type="ORF">E4O92_08930</name>
</gene>
<dbReference type="SUPFAM" id="SSF54427">
    <property type="entry name" value="NTF2-like"/>
    <property type="match status" value="1"/>
</dbReference>
<comment type="caution">
    <text evidence="2">The sequence shown here is derived from an EMBL/GenBank/DDBJ whole genome shotgun (WGS) entry which is preliminary data.</text>
</comment>
<dbReference type="InterPro" id="IPR032710">
    <property type="entry name" value="NTF2-like_dom_sf"/>
</dbReference>
<evidence type="ECO:0000313" key="3">
    <source>
        <dbReference type="Proteomes" id="UP000297258"/>
    </source>
</evidence>
<organism evidence="2 3">
    <name type="scientific">Massilia horti</name>
    <dbReference type="NCBI Taxonomy" id="2562153"/>
    <lineage>
        <taxon>Bacteria</taxon>
        <taxon>Pseudomonadati</taxon>
        <taxon>Pseudomonadota</taxon>
        <taxon>Betaproteobacteria</taxon>
        <taxon>Burkholderiales</taxon>
        <taxon>Oxalobacteraceae</taxon>
        <taxon>Telluria group</taxon>
        <taxon>Massilia</taxon>
    </lineage>
</organism>
<feature type="domain" description="SnoaL-like" evidence="1">
    <location>
        <begin position="11"/>
        <end position="122"/>
    </location>
</feature>
<dbReference type="EMBL" id="SPUM01000048">
    <property type="protein sequence ID" value="TFW32789.1"/>
    <property type="molecule type" value="Genomic_DNA"/>
</dbReference>
<proteinExistence type="predicted"/>
<dbReference type="Proteomes" id="UP000297258">
    <property type="component" value="Unassembled WGS sequence"/>
</dbReference>
<evidence type="ECO:0000313" key="2">
    <source>
        <dbReference type="EMBL" id="TFW32789.1"/>
    </source>
</evidence>
<evidence type="ECO:0000259" key="1">
    <source>
        <dbReference type="Pfam" id="PF12680"/>
    </source>
</evidence>
<reference evidence="2 3" key="1">
    <citation type="submission" date="2019-03" db="EMBL/GenBank/DDBJ databases">
        <title>Draft genome of Massilia hortus sp. nov., a novel bacterial species of the Oxalobacteraceae family.</title>
        <authorList>
            <person name="Peta V."/>
            <person name="Raths R."/>
            <person name="Bucking H."/>
        </authorList>
    </citation>
    <scope>NUCLEOTIDE SEQUENCE [LARGE SCALE GENOMIC DNA]</scope>
    <source>
        <strain evidence="2 3">ONC3</strain>
    </source>
</reference>
<protein>
    <submittedName>
        <fullName evidence="2">Nuclear transport factor 2 family protein</fullName>
    </submittedName>
</protein>